<feature type="signal peptide" evidence="2">
    <location>
        <begin position="1"/>
        <end position="20"/>
    </location>
</feature>
<accession>A0A1R1YEM0</accession>
<feature type="compositionally biased region" description="Low complexity" evidence="1">
    <location>
        <begin position="605"/>
        <end position="619"/>
    </location>
</feature>
<name>A0A1R1YEM0_9FUNG</name>
<keyword evidence="4" id="KW-1185">Reference proteome</keyword>
<feature type="compositionally biased region" description="Polar residues" evidence="1">
    <location>
        <begin position="429"/>
        <end position="445"/>
    </location>
</feature>
<evidence type="ECO:0000313" key="4">
    <source>
        <dbReference type="Proteomes" id="UP000187283"/>
    </source>
</evidence>
<feature type="compositionally biased region" description="Polar residues" evidence="1">
    <location>
        <begin position="300"/>
        <end position="332"/>
    </location>
</feature>
<feature type="compositionally biased region" description="Polar residues" evidence="1">
    <location>
        <begin position="245"/>
        <end position="290"/>
    </location>
</feature>
<feature type="region of interest" description="Disordered" evidence="1">
    <location>
        <begin position="689"/>
        <end position="708"/>
    </location>
</feature>
<proteinExistence type="predicted"/>
<feature type="region of interest" description="Disordered" evidence="1">
    <location>
        <begin position="810"/>
        <end position="851"/>
    </location>
</feature>
<keyword evidence="2" id="KW-0732">Signal</keyword>
<feature type="compositionally biased region" description="Low complexity" evidence="1">
    <location>
        <begin position="500"/>
        <end position="509"/>
    </location>
</feature>
<feature type="chain" id="PRO_5010385959" evidence="2">
    <location>
        <begin position="21"/>
        <end position="969"/>
    </location>
</feature>
<dbReference type="Proteomes" id="UP000187283">
    <property type="component" value="Unassembled WGS sequence"/>
</dbReference>
<evidence type="ECO:0000313" key="3">
    <source>
        <dbReference type="EMBL" id="OMJ25330.1"/>
    </source>
</evidence>
<dbReference type="EMBL" id="LSSN01000189">
    <property type="protein sequence ID" value="OMJ25330.1"/>
    <property type="molecule type" value="Genomic_DNA"/>
</dbReference>
<protein>
    <submittedName>
        <fullName evidence="3">Uncharacterized protein</fullName>
    </submittedName>
</protein>
<gene>
    <name evidence="3" type="ORF">AYI70_g971</name>
</gene>
<dbReference type="AlphaFoldDB" id="A0A1R1YEM0"/>
<feature type="region of interest" description="Disordered" evidence="1">
    <location>
        <begin position="429"/>
        <end position="529"/>
    </location>
</feature>
<feature type="region of interest" description="Disordered" evidence="1">
    <location>
        <begin position="568"/>
        <end position="651"/>
    </location>
</feature>
<feature type="region of interest" description="Disordered" evidence="1">
    <location>
        <begin position="184"/>
        <end position="203"/>
    </location>
</feature>
<feature type="compositionally biased region" description="Basic and acidic residues" evidence="1">
    <location>
        <begin position="840"/>
        <end position="851"/>
    </location>
</feature>
<evidence type="ECO:0000256" key="2">
    <source>
        <dbReference type="SAM" id="SignalP"/>
    </source>
</evidence>
<sequence>MKVSLSTASVVYSLLSYCHAAPQESNKNAHKKEATASMYTYSSNIVNTNAMVGSIAAVGNSNKKPSVTIAQVVELNVGPSTSRISRRTKLVADHTVTKTETILEIVDANKDKKKTADGKASVLSVSNDVVDLSSLKKRKTKTVVVATETATKTEISVVTVAKPISKATENKVSVLSVLNNQSMQTRTTKTKNRNTVRTRSDINGKPASINMVVESKSLTSHKNQPKPTNASHNLANVEGIGKTVSSVNSSHTKTVNSSEQPHIKTENASVASLDGTSNSIGYNQKASGNASVAGLKTPEKSNNSNTGKPGSNGHTAQVKPAQSNNGFNSISKRSTEDTPIKSKSLQDNIAAKNAQVKQAVVSSSWDNLESNFSENQKEQSDSWPIIEEIEGEQVDIWPVFTDFGTDIFTFGTDFIDFTLLDSSEITFRANNNNNQASPTTRTFYKTSSSTVSSPTGPSPTSPSPTGPSPTGSSPTGSSVSVTPLSKYLENGGLSDHGGRSSSKINSSSNTKDDHSDNGNRSIVSGNWDDVDDNFSSVGHSGWEIDDRIERLHGLGSWEINDEIDGWHGQSGWKNDDENDLWSGQGIWDTENGNSGFSGHSNWVDRNGNSLRPGNNNRNSGNRKDRLNTESNFGRGKGRIGWSAKDNLNGGNGGGRWTGQGSWGNSNENVNIIDQDNWNEDNDNTNVDWKNTGDMSGGNGIVGWSDRGNWGNRDENNEWSVRGNRDNESDIDNWSGKDLEDNSIGIGEWVDQGNWIGDHGNDRWQNENPEPPVVLPLISSSNAVYPIATNTKIISGSPNEYHKFGTSETFRTTHKTRENRPTRTNTNSRHSNRTRGAFFDSRNRNKSKDKPNELEIIRTPGNGNDFDDEGVKLSIKKPNKIYNIEINPNYVHKGNSFDSDSFTYLENESSDSFKSSLKFRPNNFFGGRFEYLFKNYPEFCASWDTSELFRDNWNNNYDFRKSWFSIAFEK</sequence>
<feature type="region of interest" description="Disordered" evidence="1">
    <location>
        <begin position="245"/>
        <end position="340"/>
    </location>
</feature>
<evidence type="ECO:0000256" key="1">
    <source>
        <dbReference type="SAM" id="MobiDB-lite"/>
    </source>
</evidence>
<feature type="compositionally biased region" description="Low complexity" evidence="1">
    <location>
        <begin position="446"/>
        <end position="455"/>
    </location>
</feature>
<comment type="caution">
    <text evidence="3">The sequence shown here is derived from an EMBL/GenBank/DDBJ whole genome shotgun (WGS) entry which is preliminary data.</text>
</comment>
<feature type="compositionally biased region" description="Low complexity" evidence="1">
    <location>
        <begin position="468"/>
        <end position="483"/>
    </location>
</feature>
<reference evidence="3 4" key="1">
    <citation type="submission" date="2017-01" db="EMBL/GenBank/DDBJ databases">
        <authorList>
            <person name="Mah S.A."/>
            <person name="Swanson W.J."/>
            <person name="Moy G.W."/>
            <person name="Vacquier V.D."/>
        </authorList>
    </citation>
    <scope>NUCLEOTIDE SEQUENCE [LARGE SCALE GENOMIC DNA]</scope>
    <source>
        <strain evidence="3 4">GSMNP</strain>
    </source>
</reference>
<feature type="compositionally biased region" description="Polar residues" evidence="1">
    <location>
        <begin position="590"/>
        <end position="600"/>
    </location>
</feature>
<feature type="compositionally biased region" description="Pro residues" evidence="1">
    <location>
        <begin position="456"/>
        <end position="467"/>
    </location>
</feature>
<organism evidence="3 4">
    <name type="scientific">Smittium culicis</name>
    <dbReference type="NCBI Taxonomy" id="133412"/>
    <lineage>
        <taxon>Eukaryota</taxon>
        <taxon>Fungi</taxon>
        <taxon>Fungi incertae sedis</taxon>
        <taxon>Zoopagomycota</taxon>
        <taxon>Kickxellomycotina</taxon>
        <taxon>Harpellomycetes</taxon>
        <taxon>Harpellales</taxon>
        <taxon>Legeriomycetaceae</taxon>
        <taxon>Smittium</taxon>
    </lineage>
</organism>